<dbReference type="InterPro" id="IPR032444">
    <property type="entry name" value="Keratin_2_head"/>
</dbReference>
<feature type="domain" description="Keratin type II head" evidence="1">
    <location>
        <begin position="27"/>
        <end position="157"/>
    </location>
</feature>
<accession>A0A8C9QG94</accession>
<dbReference type="Pfam" id="PF16208">
    <property type="entry name" value="Keratin_2_head"/>
    <property type="match status" value="1"/>
</dbReference>
<sequence length="233" mass="23443">GSWTSVSPSVFNSMTSRQESFSSGSQGFSGHSAVVTGSSRMSGVAGSRGASGGASVFRGAAGGFGSRSLYNLSGNKSISFSVAAGDSRAGGFGGGYSICASGLGGGYRGRFGGGYGGGLVLGLGGFGPGSFSGGIQEVTVNQSFLQPLNVETDPHIGEGKAQEHEQIKTLNNKFVSFIDQVRQSPEWRGLFAFSSGAGEGPGTAKQGPGEQVGIAPAAEHNLWLGPPQSDTFL</sequence>
<dbReference type="GO" id="GO:0045109">
    <property type="term" value="P:intermediate filament organization"/>
    <property type="evidence" value="ECO:0007669"/>
    <property type="project" value="TreeGrafter"/>
</dbReference>
<dbReference type="Ensembl" id="ENSSDAT00000028021.1">
    <property type="protein sequence ID" value="ENSSDAP00000024496.1"/>
    <property type="gene ID" value="ENSSDAG00000022312.1"/>
</dbReference>
<dbReference type="GO" id="GO:0030280">
    <property type="term" value="F:structural constituent of skin epidermis"/>
    <property type="evidence" value="ECO:0007669"/>
    <property type="project" value="TreeGrafter"/>
</dbReference>
<dbReference type="PANTHER" id="PTHR45616:SF29">
    <property type="entry name" value="KERATIN, TYPE II CYTOSKELETAL 2 ORAL"/>
    <property type="match status" value="1"/>
</dbReference>
<reference evidence="2" key="2">
    <citation type="submission" date="2025-09" db="UniProtKB">
        <authorList>
            <consortium name="Ensembl"/>
        </authorList>
    </citation>
    <scope>IDENTIFICATION</scope>
</reference>
<name>A0A8C9QG94_SPEDA</name>
<dbReference type="AlphaFoldDB" id="A0A8C9QG94"/>
<keyword evidence="3" id="KW-1185">Reference proteome</keyword>
<evidence type="ECO:0000313" key="2">
    <source>
        <dbReference type="Ensembl" id="ENSSDAP00000024496.1"/>
    </source>
</evidence>
<protein>
    <recommendedName>
        <fullName evidence="1">Keratin type II head domain-containing protein</fullName>
    </recommendedName>
</protein>
<dbReference type="Proteomes" id="UP000694422">
    <property type="component" value="Unplaced"/>
</dbReference>
<proteinExistence type="predicted"/>
<reference evidence="2" key="1">
    <citation type="submission" date="2025-08" db="UniProtKB">
        <authorList>
            <consortium name="Ensembl"/>
        </authorList>
    </citation>
    <scope>IDENTIFICATION</scope>
</reference>
<dbReference type="GO" id="GO:0045095">
    <property type="term" value="C:keratin filament"/>
    <property type="evidence" value="ECO:0007669"/>
    <property type="project" value="TreeGrafter"/>
</dbReference>
<evidence type="ECO:0000259" key="1">
    <source>
        <dbReference type="Pfam" id="PF16208"/>
    </source>
</evidence>
<organism evidence="2 3">
    <name type="scientific">Spermophilus dauricus</name>
    <name type="common">Daurian ground squirrel</name>
    <dbReference type="NCBI Taxonomy" id="99837"/>
    <lineage>
        <taxon>Eukaryota</taxon>
        <taxon>Metazoa</taxon>
        <taxon>Chordata</taxon>
        <taxon>Craniata</taxon>
        <taxon>Vertebrata</taxon>
        <taxon>Euteleostomi</taxon>
        <taxon>Mammalia</taxon>
        <taxon>Eutheria</taxon>
        <taxon>Euarchontoglires</taxon>
        <taxon>Glires</taxon>
        <taxon>Rodentia</taxon>
        <taxon>Sciuromorpha</taxon>
        <taxon>Sciuridae</taxon>
        <taxon>Xerinae</taxon>
        <taxon>Marmotini</taxon>
        <taxon>Spermophilus</taxon>
    </lineage>
</organism>
<dbReference type="GO" id="GO:0031424">
    <property type="term" value="P:keratinization"/>
    <property type="evidence" value="ECO:0007669"/>
    <property type="project" value="TreeGrafter"/>
</dbReference>
<evidence type="ECO:0000313" key="3">
    <source>
        <dbReference type="Proteomes" id="UP000694422"/>
    </source>
</evidence>
<dbReference type="GO" id="GO:0005615">
    <property type="term" value="C:extracellular space"/>
    <property type="evidence" value="ECO:0007669"/>
    <property type="project" value="TreeGrafter"/>
</dbReference>
<dbReference type="PANTHER" id="PTHR45616">
    <property type="entry name" value="GATA-TYPE DOMAIN-CONTAINING PROTEIN"/>
    <property type="match status" value="1"/>
</dbReference>